<organism evidence="5 6">
    <name type="scientific">Hymenobacter ruricola</name>
    <dbReference type="NCBI Taxonomy" id="2791023"/>
    <lineage>
        <taxon>Bacteria</taxon>
        <taxon>Pseudomonadati</taxon>
        <taxon>Bacteroidota</taxon>
        <taxon>Cytophagia</taxon>
        <taxon>Cytophagales</taxon>
        <taxon>Hymenobacteraceae</taxon>
        <taxon>Hymenobacter</taxon>
    </lineage>
</organism>
<evidence type="ECO:0000256" key="3">
    <source>
        <dbReference type="SAM" id="MobiDB-lite"/>
    </source>
</evidence>
<dbReference type="EMBL" id="JADQDM010000021">
    <property type="protein sequence ID" value="MBF9223943.1"/>
    <property type="molecule type" value="Genomic_DNA"/>
</dbReference>
<dbReference type="Pfam" id="PF13385">
    <property type="entry name" value="Laminin_G_3"/>
    <property type="match status" value="1"/>
</dbReference>
<evidence type="ECO:0000256" key="2">
    <source>
        <dbReference type="ARBA" id="ARBA00023157"/>
    </source>
</evidence>
<keyword evidence="2" id="KW-1015">Disulfide bond</keyword>
<evidence type="ECO:0000256" key="1">
    <source>
        <dbReference type="ARBA" id="ARBA00022729"/>
    </source>
</evidence>
<keyword evidence="1" id="KW-0732">Signal</keyword>
<sequence length="966" mass="102877">MWRNTKQPYGLTSTVINGNGGWAGVGFALGLPSANGQSYSIYGNGFTQAFGMSGLDQAIFQHEFAHTVYNSPHYFFANSVMGMRFYGTQGPGMMAYYKTHDAANAWERWYNGWIELQTGANHVNSDILLPSQLTPTNGEFTLRDFVTTGDAMRIRIPGSASQYLWLENHQHVSNFDDRANWLTNSWDYNPQPPLPYPTAPTGILAMVEDMQTSRTSPLPGGTYPSDTVGCNGLKVISAQGNFDYTPSTTSSDYNNYHYYHPIFDFTNPTANPFGGENQITDRRLDGENLNGVMTPDNLIYNNRDGGNGSPRHDEHYYSLRSNGTWENGMFGPNVEFNTVGQKMGIAHNPAIAEHQRYDRTNSKLSALHLNGLSVELISKNSSGDITVKVRYDDVDVARTTRWSGDLVMTNVLNTASGADVHVTSGGVLTINKSGTNNRETKVAGEFINPTTLTCAGPGIQFLQDGASTVSVEGDKTAFVVKNGGELKLGAGGATFTVKTGALLDIQSTGVYTGAAGTKLRITPGGSLVVRSGGKLQGTGGRIEVQAGAYLCLEAGADLGDVVLDVAPGAIVGTNPALGLPALNCRTQLQFCGRLTGNNPDLSAICPTGPEALLFDGNDDVVTIPYVSGAPLNSLGQTFTIEATIRADYTTGYTQTLFTNRYTDASYNVKGVSFTLYNGHYLLCQLEGQNYYSLSDPGMSLPAGGCHHVAVSHDAANQLHFYIDGVAAAYAPTTTRSAASTANVSFGSDPNFPLEGFYGQLGELRVWNTARSAADLLALQAAGLTSPQAGLVGYYDLRGTGGQDVSDWSSASAGGVANALGYLGASTLVEASDPAWVLGANLTCNVKGNFRSAGTRPLAPDTTGQHGRAVAGNTRGSSSTEHLSQLTISPNPASGEALMHFQLRDAGSVEVRIEDMTGLPRALALPLAKLEAGAHDVRLPLHELRPGLYLVIVTSADGRSVVRLEVK</sequence>
<keyword evidence="6" id="KW-1185">Reference proteome</keyword>
<feature type="region of interest" description="Disordered" evidence="3">
    <location>
        <begin position="855"/>
        <end position="881"/>
    </location>
</feature>
<reference evidence="5 6" key="1">
    <citation type="submission" date="2020-11" db="EMBL/GenBank/DDBJ databases">
        <authorList>
            <person name="Kim M.K."/>
        </authorList>
    </citation>
    <scope>NUCLEOTIDE SEQUENCE [LARGE SCALE GENOMIC DNA]</scope>
    <source>
        <strain evidence="5 6">BT662</strain>
    </source>
</reference>
<dbReference type="SMART" id="SM00560">
    <property type="entry name" value="LamGL"/>
    <property type="match status" value="1"/>
</dbReference>
<dbReference type="Gene3D" id="2.60.120.200">
    <property type="match status" value="1"/>
</dbReference>
<gene>
    <name evidence="5" type="ORF">I2H31_22770</name>
</gene>
<evidence type="ECO:0000313" key="6">
    <source>
        <dbReference type="Proteomes" id="UP000618931"/>
    </source>
</evidence>
<proteinExistence type="predicted"/>
<feature type="domain" description="LamG-like jellyroll fold" evidence="4">
    <location>
        <begin position="636"/>
        <end position="773"/>
    </location>
</feature>
<dbReference type="InterPro" id="IPR006558">
    <property type="entry name" value="LamG-like"/>
</dbReference>
<protein>
    <recommendedName>
        <fullName evidence="4">LamG-like jellyroll fold domain-containing protein</fullName>
    </recommendedName>
</protein>
<evidence type="ECO:0000313" key="5">
    <source>
        <dbReference type="EMBL" id="MBF9223943.1"/>
    </source>
</evidence>
<name>A0ABS0IAF5_9BACT</name>
<comment type="caution">
    <text evidence="5">The sequence shown here is derived from an EMBL/GenBank/DDBJ whole genome shotgun (WGS) entry which is preliminary data.</text>
</comment>
<dbReference type="InterPro" id="IPR013320">
    <property type="entry name" value="ConA-like_dom_sf"/>
</dbReference>
<dbReference type="Proteomes" id="UP000618931">
    <property type="component" value="Unassembled WGS sequence"/>
</dbReference>
<accession>A0ABS0IAF5</accession>
<dbReference type="SUPFAM" id="SSF49899">
    <property type="entry name" value="Concanavalin A-like lectins/glucanases"/>
    <property type="match status" value="1"/>
</dbReference>
<dbReference type="RefSeq" id="WP_196295368.1">
    <property type="nucleotide sequence ID" value="NZ_JADQDM010000021.1"/>
</dbReference>
<evidence type="ECO:0000259" key="4">
    <source>
        <dbReference type="SMART" id="SM00560"/>
    </source>
</evidence>